<gene>
    <name evidence="1" type="ORF">HWI92_09560</name>
</gene>
<name>A0ABX7I4W7_9BACT</name>
<dbReference type="RefSeq" id="WP_204663141.1">
    <property type="nucleotide sequence ID" value="NZ_CP056775.1"/>
</dbReference>
<reference evidence="1 2" key="1">
    <citation type="submission" date="2020-06" db="EMBL/GenBank/DDBJ databases">
        <title>Dyadobacter sandarakinus sp. nov., isolated from the soil of the Arctic Yellow River Station.</title>
        <authorList>
            <person name="Zhang Y."/>
            <person name="Peng F."/>
        </authorList>
    </citation>
    <scope>NUCLEOTIDE SEQUENCE [LARGE SCALE GENOMIC DNA]</scope>
    <source>
        <strain evidence="1 2">Q3-56</strain>
    </source>
</reference>
<evidence type="ECO:0000313" key="1">
    <source>
        <dbReference type="EMBL" id="QRR01134.1"/>
    </source>
</evidence>
<protein>
    <submittedName>
        <fullName evidence="1">Uncharacterized protein</fullName>
    </submittedName>
</protein>
<keyword evidence="2" id="KW-1185">Reference proteome</keyword>
<sequence>MTTNDTPLPFECLAFDASSSNAWLPHLPFDSAQGDKGIKLHLTTLHNK</sequence>
<dbReference type="EMBL" id="CP056775">
    <property type="protein sequence ID" value="QRR01134.1"/>
    <property type="molecule type" value="Genomic_DNA"/>
</dbReference>
<dbReference type="Proteomes" id="UP000612680">
    <property type="component" value="Chromosome"/>
</dbReference>
<proteinExistence type="predicted"/>
<accession>A0ABX7I4W7</accession>
<organism evidence="1 2">
    <name type="scientific">Dyadobacter sandarakinus</name>
    <dbReference type="NCBI Taxonomy" id="2747268"/>
    <lineage>
        <taxon>Bacteria</taxon>
        <taxon>Pseudomonadati</taxon>
        <taxon>Bacteroidota</taxon>
        <taxon>Cytophagia</taxon>
        <taxon>Cytophagales</taxon>
        <taxon>Spirosomataceae</taxon>
        <taxon>Dyadobacter</taxon>
    </lineage>
</organism>
<evidence type="ECO:0000313" key="2">
    <source>
        <dbReference type="Proteomes" id="UP000612680"/>
    </source>
</evidence>